<dbReference type="InterPro" id="IPR036322">
    <property type="entry name" value="WD40_repeat_dom_sf"/>
</dbReference>
<evidence type="ECO:0000313" key="19">
    <source>
        <dbReference type="EMBL" id="CAD9857817.1"/>
    </source>
</evidence>
<evidence type="ECO:0000256" key="5">
    <source>
        <dbReference type="ARBA" id="ARBA00022490"/>
    </source>
</evidence>
<feature type="compositionally biased region" description="Low complexity" evidence="16">
    <location>
        <begin position="967"/>
        <end position="978"/>
    </location>
</feature>
<proteinExistence type="inferred from homology"/>
<dbReference type="Gene3D" id="2.130.10.10">
    <property type="entry name" value="YVTN repeat-like/Quinoprotein amine dehydrogenase"/>
    <property type="match status" value="1"/>
</dbReference>
<feature type="compositionally biased region" description="Low complexity" evidence="16">
    <location>
        <begin position="876"/>
        <end position="885"/>
    </location>
</feature>
<keyword evidence="12" id="KW-0968">Cytoplasmic vesicle</keyword>
<dbReference type="GO" id="GO:0006888">
    <property type="term" value="P:endoplasmic reticulum to Golgi vesicle-mediated transport"/>
    <property type="evidence" value="ECO:0007669"/>
    <property type="project" value="TreeGrafter"/>
</dbReference>
<feature type="compositionally biased region" description="Basic and acidic residues" evidence="16">
    <location>
        <begin position="934"/>
        <end position="966"/>
    </location>
</feature>
<accession>A0A7S2XXQ5</accession>
<dbReference type="InterPro" id="IPR056176">
    <property type="entry name" value="TPR_COPA_B"/>
</dbReference>
<protein>
    <recommendedName>
        <fullName evidence="14">Beta'-coat protein</fullName>
    </recommendedName>
</protein>
<comment type="subcellular location">
    <subcellularLocation>
        <location evidence="2">Cytoplasmic vesicle</location>
        <location evidence="2">COPI-coated vesicle membrane</location>
        <topology evidence="2">Peripheral membrane protein</topology>
        <orientation evidence="2">Cytoplasmic side</orientation>
    </subcellularLocation>
    <subcellularLocation>
        <location evidence="1">Golgi apparatus membrane</location>
        <topology evidence="1">Peripheral membrane protein</topology>
        <orientation evidence="1">Cytoplasmic side</orientation>
    </subcellularLocation>
</comment>
<evidence type="ECO:0000259" key="18">
    <source>
        <dbReference type="Pfam" id="PF23953"/>
    </source>
</evidence>
<evidence type="ECO:0000256" key="9">
    <source>
        <dbReference type="ARBA" id="ARBA00022927"/>
    </source>
</evidence>
<evidence type="ECO:0000256" key="6">
    <source>
        <dbReference type="ARBA" id="ARBA00022574"/>
    </source>
</evidence>
<dbReference type="CDD" id="cd22947">
    <property type="entry name" value="Coatomer_WDAD_beta-like"/>
    <property type="match status" value="1"/>
</dbReference>
<evidence type="ECO:0000256" key="14">
    <source>
        <dbReference type="ARBA" id="ARBA00032920"/>
    </source>
</evidence>
<sequence length="1099" mass="120435">MPLRLEIKKKLSARSDRVKSVELHPTEPWVLAALYSGNVYIWDYDSGALVKSFELCELPVRCAKFIIRKQWFVAASDDMQLRVFNYNTMEKVHAWEAHTDYIRFLEVHPSLPNILSSSDDMTIRLWDWEKNWDCIQVFEGHAHYVMMVRFNPKDTNTFASASLDRTIKVWGLGTESFHFSLDGHDRGVNAIDYYPGGDKPYLISGGDDRLVKIWDYQTRSCVQTLEGHTNNVCAVCFHTRLPLIMSGSEDGTVRIFHSTTYRAESTLNYGMERVWALAATSESNKLAIGFDEGTVVIKLGHELPVASLDPHTYRCVWARNNEVATASFKGIPQEDIVNGERMQVASKDMGSTEIFPQSIAHNCNGRFIVVCGDGEYIIYTSQTLRNKAFGSAMDFVWSSVGTGDYAVRESTSRVKTFRNFKEHNVVKPPIGSVEGLYGGALLCLRGQECVVFFDWDDTVMVRKIDVQVTNVYWNQTGELVCLTTEDSYYILKFNRDLVNAELAKGEVGEDGVDGSFDLLHEISDKVRTGYWVGDCFLYTTAGNRLNYYVGGKVMTLMHLDHPMYLLGYLPKEDRVYLVDKQTNFISFKVLQSVLEYQTAVVRKDFDAANALLPSIPVSEHSDVARFLESQGFKQEAMAVTRDPEHKFDLALELGLLEEAQTLLSEQPAEDAETTEGQSKWRRLGDLALQKGKLDLVEQCALTSGDVSGLLLLYTSTGSTAGMVDLAAQAKKLGRTNVAFLALFLLGRVEECLDLLVESNRIPEAAFMARTYLPSQVSRIVKLWKEELGKTSERNAQALADPEEYANLFPNFDTALQVEEVFKQQRGRVIPASSYPTAHKDIELNLIELFQNQGAPPAEVPGEEETATADTPVPAAEEAAAAAAGPAGTGGDGGGDLPAQQAALAQAQAAAEAQAAVEAAAAQAAMEQAAAAEKVAAERAAAEEAAADKAAAEEEAQRQRLADEKAAAEAAAAAQAEAQRLAEEKAAADKAAADKAAAEAQVLAAAAERRRAAEEEARRRAEEMRKKVEAEARAKAEEARARAMEEARKRVEEATAAAAAAAAASSAAAAPTPPPPPPPVEGSAPPPAPAADDDEFDEDW</sequence>
<feature type="region of interest" description="Disordered" evidence="16">
    <location>
        <begin position="932"/>
        <end position="1099"/>
    </location>
</feature>
<keyword evidence="11" id="KW-0472">Membrane</keyword>
<dbReference type="GO" id="GO:0006886">
    <property type="term" value="P:intracellular protein transport"/>
    <property type="evidence" value="ECO:0007669"/>
    <property type="project" value="InterPro"/>
</dbReference>
<feature type="compositionally biased region" description="Gly residues" evidence="16">
    <location>
        <begin position="886"/>
        <end position="895"/>
    </location>
</feature>
<evidence type="ECO:0000256" key="1">
    <source>
        <dbReference type="ARBA" id="ARBA00004255"/>
    </source>
</evidence>
<dbReference type="Pfam" id="PF23953">
    <property type="entry name" value="TPR_COPA_B"/>
    <property type="match status" value="1"/>
</dbReference>
<evidence type="ECO:0000256" key="13">
    <source>
        <dbReference type="ARBA" id="ARBA00025536"/>
    </source>
</evidence>
<organism evidence="19">
    <name type="scientific">Fibrocapsa japonica</name>
    <dbReference type="NCBI Taxonomy" id="94617"/>
    <lineage>
        <taxon>Eukaryota</taxon>
        <taxon>Sar</taxon>
        <taxon>Stramenopiles</taxon>
        <taxon>Ochrophyta</taxon>
        <taxon>Raphidophyceae</taxon>
        <taxon>Chattonellales</taxon>
        <taxon>Chattonellaceae</taxon>
        <taxon>Fibrocapsa</taxon>
    </lineage>
</organism>
<dbReference type="PRINTS" id="PR00320">
    <property type="entry name" value="GPROTEINBRPT"/>
</dbReference>
<evidence type="ECO:0000259" key="17">
    <source>
        <dbReference type="Pfam" id="PF04053"/>
    </source>
</evidence>
<keyword evidence="8" id="KW-0931">ER-Golgi transport</keyword>
<dbReference type="PANTHER" id="PTHR19876">
    <property type="entry name" value="COATOMER"/>
    <property type="match status" value="1"/>
</dbReference>
<feature type="compositionally biased region" description="Basic and acidic residues" evidence="16">
    <location>
        <begin position="1006"/>
        <end position="1052"/>
    </location>
</feature>
<comment type="function">
    <text evidence="13">The coatomer is a cytosolic protein complex that binds to dilysine motifs and reversibly associates with Golgi non-clathrin-coated vesicles, which further mediate biosynthetic protein transport from the ER, via the Golgi up to the trans Golgi network. Coatomer complex is required for budding from Golgi membranes, and is essential for the retrograde Golgi-to-ER transport of dilysine-tagged proteins.</text>
</comment>
<dbReference type="Gene3D" id="1.25.40.470">
    <property type="match status" value="1"/>
</dbReference>
<dbReference type="PROSITE" id="PS50294">
    <property type="entry name" value="WD_REPEATS_REGION"/>
    <property type="match status" value="4"/>
</dbReference>
<feature type="compositionally biased region" description="Pro residues" evidence="16">
    <location>
        <begin position="1070"/>
        <end position="1088"/>
    </location>
</feature>
<dbReference type="FunFam" id="1.25.40.470:FF:000001">
    <property type="entry name" value="Coatomer subunit beta"/>
    <property type="match status" value="1"/>
</dbReference>
<comment type="similarity">
    <text evidence="3">Belongs to the WD repeat COPB2 family.</text>
</comment>
<feature type="repeat" description="WD" evidence="15">
    <location>
        <begin position="181"/>
        <end position="224"/>
    </location>
</feature>
<evidence type="ECO:0000256" key="16">
    <source>
        <dbReference type="SAM" id="MobiDB-lite"/>
    </source>
</evidence>
<dbReference type="InterPro" id="IPR050844">
    <property type="entry name" value="Coatomer_complex_subunit"/>
</dbReference>
<dbReference type="InterPro" id="IPR015943">
    <property type="entry name" value="WD40/YVTN_repeat-like_dom_sf"/>
</dbReference>
<dbReference type="FunFam" id="2.130.10.10:FF:000016">
    <property type="entry name" value="Coatomer alpha subunit, putative"/>
    <property type="match status" value="1"/>
</dbReference>
<dbReference type="GO" id="GO:0030126">
    <property type="term" value="C:COPI vesicle coat"/>
    <property type="evidence" value="ECO:0007669"/>
    <property type="project" value="TreeGrafter"/>
</dbReference>
<dbReference type="SUPFAM" id="SSF50978">
    <property type="entry name" value="WD40 repeat-like"/>
    <property type="match status" value="1"/>
</dbReference>
<evidence type="ECO:0000256" key="2">
    <source>
        <dbReference type="ARBA" id="ARBA00004347"/>
    </source>
</evidence>
<dbReference type="InterPro" id="IPR011048">
    <property type="entry name" value="Haem_d1_sf"/>
</dbReference>
<feature type="repeat" description="WD" evidence="15">
    <location>
        <begin position="138"/>
        <end position="180"/>
    </location>
</feature>
<dbReference type="PROSITE" id="PS50082">
    <property type="entry name" value="WD_REPEATS_2"/>
    <property type="match status" value="5"/>
</dbReference>
<keyword evidence="4" id="KW-0813">Transport</keyword>
<feature type="repeat" description="WD" evidence="15">
    <location>
        <begin position="11"/>
        <end position="52"/>
    </location>
</feature>
<evidence type="ECO:0000256" key="3">
    <source>
        <dbReference type="ARBA" id="ARBA00010844"/>
    </source>
</evidence>
<feature type="domain" description="COPA/B TPR" evidence="18">
    <location>
        <begin position="596"/>
        <end position="784"/>
    </location>
</feature>
<dbReference type="GO" id="GO:0005198">
    <property type="term" value="F:structural molecule activity"/>
    <property type="evidence" value="ECO:0007669"/>
    <property type="project" value="InterPro"/>
</dbReference>
<evidence type="ECO:0000256" key="4">
    <source>
        <dbReference type="ARBA" id="ARBA00022448"/>
    </source>
</evidence>
<feature type="region of interest" description="Disordered" evidence="16">
    <location>
        <begin position="876"/>
        <end position="897"/>
    </location>
</feature>
<dbReference type="EMBL" id="HBHR01001056">
    <property type="protein sequence ID" value="CAD9857817.1"/>
    <property type="molecule type" value="Transcribed_RNA"/>
</dbReference>
<keyword evidence="10" id="KW-0333">Golgi apparatus</keyword>
<evidence type="ECO:0000256" key="8">
    <source>
        <dbReference type="ARBA" id="ARBA00022892"/>
    </source>
</evidence>
<dbReference type="InterPro" id="IPR020472">
    <property type="entry name" value="WD40_PAC1"/>
</dbReference>
<keyword evidence="9" id="KW-0653">Protein transport</keyword>
<reference evidence="19" key="1">
    <citation type="submission" date="2021-01" db="EMBL/GenBank/DDBJ databases">
        <authorList>
            <person name="Corre E."/>
            <person name="Pelletier E."/>
            <person name="Niang G."/>
            <person name="Scheremetjew M."/>
            <person name="Finn R."/>
            <person name="Kale V."/>
            <person name="Holt S."/>
            <person name="Cochrane G."/>
            <person name="Meng A."/>
            <person name="Brown T."/>
            <person name="Cohen L."/>
        </authorList>
    </citation>
    <scope>NUCLEOTIDE SEQUENCE</scope>
    <source>
        <strain evidence="19">CCMP1661</strain>
    </source>
</reference>
<dbReference type="CDD" id="cd00200">
    <property type="entry name" value="WD40"/>
    <property type="match status" value="1"/>
</dbReference>
<dbReference type="Pfam" id="PF04053">
    <property type="entry name" value="B-prop_COPA_B_2nd"/>
    <property type="match status" value="1"/>
</dbReference>
<name>A0A7S2XXQ5_9STRA</name>
<evidence type="ECO:0000256" key="7">
    <source>
        <dbReference type="ARBA" id="ARBA00022737"/>
    </source>
</evidence>
<dbReference type="Pfam" id="PF00400">
    <property type="entry name" value="WD40"/>
    <property type="match status" value="5"/>
</dbReference>
<dbReference type="InterPro" id="IPR001680">
    <property type="entry name" value="WD40_rpt"/>
</dbReference>
<dbReference type="GO" id="GO:0006891">
    <property type="term" value="P:intra-Golgi vesicle-mediated transport"/>
    <property type="evidence" value="ECO:0007669"/>
    <property type="project" value="TreeGrafter"/>
</dbReference>
<evidence type="ECO:0000256" key="10">
    <source>
        <dbReference type="ARBA" id="ARBA00023034"/>
    </source>
</evidence>
<evidence type="ECO:0000256" key="15">
    <source>
        <dbReference type="PROSITE-ProRule" id="PRU00221"/>
    </source>
</evidence>
<keyword evidence="7" id="KW-0677">Repeat</keyword>
<dbReference type="SUPFAM" id="SSF51004">
    <property type="entry name" value="C-terminal (heme d1) domain of cytochrome cd1-nitrite reductase"/>
    <property type="match status" value="1"/>
</dbReference>
<dbReference type="PANTHER" id="PTHR19876:SF2">
    <property type="entry name" value="COATOMER SUBUNIT BETA"/>
    <property type="match status" value="1"/>
</dbReference>
<feature type="compositionally biased region" description="Acidic residues" evidence="16">
    <location>
        <begin position="1090"/>
        <end position="1099"/>
    </location>
</feature>
<evidence type="ECO:0000256" key="11">
    <source>
        <dbReference type="ARBA" id="ARBA00023136"/>
    </source>
</evidence>
<dbReference type="SMART" id="SM00320">
    <property type="entry name" value="WD40"/>
    <property type="match status" value="6"/>
</dbReference>
<dbReference type="GO" id="GO:0006890">
    <property type="term" value="P:retrograde vesicle-mediated transport, Golgi to endoplasmic reticulum"/>
    <property type="evidence" value="ECO:0007669"/>
    <property type="project" value="TreeGrafter"/>
</dbReference>
<keyword evidence="6 15" id="KW-0853">WD repeat</keyword>
<feature type="repeat" description="WD" evidence="15">
    <location>
        <begin position="95"/>
        <end position="127"/>
    </location>
</feature>
<feature type="compositionally biased region" description="Basic and acidic residues" evidence="16">
    <location>
        <begin position="979"/>
        <end position="996"/>
    </location>
</feature>
<dbReference type="InterPro" id="IPR006692">
    <property type="entry name" value="Beta-prop_COPA/B_2nd"/>
</dbReference>
<keyword evidence="5" id="KW-0963">Cytoplasm</keyword>
<feature type="domain" description="COPA/B second beta-propeller" evidence="17">
    <location>
        <begin position="320"/>
        <end position="579"/>
    </location>
</feature>
<evidence type="ECO:0000256" key="12">
    <source>
        <dbReference type="ARBA" id="ARBA00023329"/>
    </source>
</evidence>
<dbReference type="GO" id="GO:0000139">
    <property type="term" value="C:Golgi membrane"/>
    <property type="evidence" value="ECO:0007669"/>
    <property type="project" value="UniProtKB-SubCell"/>
</dbReference>
<gene>
    <name evidence="19" type="ORF">FJAP1339_LOCUS333</name>
</gene>
<feature type="repeat" description="WD" evidence="15">
    <location>
        <begin position="225"/>
        <end position="266"/>
    </location>
</feature>
<dbReference type="AlphaFoldDB" id="A0A7S2XXQ5"/>
<feature type="compositionally biased region" description="Low complexity" evidence="16">
    <location>
        <begin position="1053"/>
        <end position="1069"/>
    </location>
</feature>